<keyword evidence="2" id="KW-0012">Acyltransferase</keyword>
<gene>
    <name evidence="4" type="ORF">DAKH74_052320</name>
</gene>
<dbReference type="InterPro" id="IPR016181">
    <property type="entry name" value="Acyl_CoA_acyltransferase"/>
</dbReference>
<dbReference type="Gene3D" id="3.40.630.30">
    <property type="match status" value="1"/>
</dbReference>
<evidence type="ECO:0000313" key="4">
    <source>
        <dbReference type="EMBL" id="GMM58615.1"/>
    </source>
</evidence>
<dbReference type="Proteomes" id="UP001377567">
    <property type="component" value="Unassembled WGS sequence"/>
</dbReference>
<dbReference type="SUPFAM" id="SSF55729">
    <property type="entry name" value="Acyl-CoA N-acyltransferases (Nat)"/>
    <property type="match status" value="1"/>
</dbReference>
<organism evidence="4 5">
    <name type="scientific">Maudiozyma humilis</name>
    <name type="common">Sour dough yeast</name>
    <name type="synonym">Kazachstania humilis</name>
    <dbReference type="NCBI Taxonomy" id="51915"/>
    <lineage>
        <taxon>Eukaryota</taxon>
        <taxon>Fungi</taxon>
        <taxon>Dikarya</taxon>
        <taxon>Ascomycota</taxon>
        <taxon>Saccharomycotina</taxon>
        <taxon>Saccharomycetes</taxon>
        <taxon>Saccharomycetales</taxon>
        <taxon>Saccharomycetaceae</taxon>
        <taxon>Maudiozyma</taxon>
    </lineage>
</organism>
<evidence type="ECO:0000313" key="5">
    <source>
        <dbReference type="Proteomes" id="UP001377567"/>
    </source>
</evidence>
<dbReference type="AlphaFoldDB" id="A0AAV5S418"/>
<dbReference type="PANTHER" id="PTHR42919:SF8">
    <property type="entry name" value="N-ALPHA-ACETYLTRANSFERASE 50"/>
    <property type="match status" value="1"/>
</dbReference>
<keyword evidence="1" id="KW-0808">Transferase</keyword>
<protein>
    <submittedName>
        <fullName evidence="4">Peptide alpha-N-acetyltransferase subunit</fullName>
    </submittedName>
</protein>
<evidence type="ECO:0000256" key="1">
    <source>
        <dbReference type="ARBA" id="ARBA00022679"/>
    </source>
</evidence>
<dbReference type="GO" id="GO:0031415">
    <property type="term" value="C:NatA complex"/>
    <property type="evidence" value="ECO:0007669"/>
    <property type="project" value="TreeGrafter"/>
</dbReference>
<dbReference type="InterPro" id="IPR051556">
    <property type="entry name" value="N-term/lysine_N-AcTrnsfr"/>
</dbReference>
<name>A0AAV5S418_MAUHU</name>
<comment type="caution">
    <text evidence="4">The sequence shown here is derived from an EMBL/GenBank/DDBJ whole genome shotgun (WGS) entry which is preliminary data.</text>
</comment>
<dbReference type="PANTHER" id="PTHR42919">
    <property type="entry name" value="N-ALPHA-ACETYLTRANSFERASE"/>
    <property type="match status" value="1"/>
</dbReference>
<feature type="domain" description="N-acetyltransferase" evidence="3">
    <location>
        <begin position="33"/>
        <end position="138"/>
    </location>
</feature>
<dbReference type="GO" id="GO:0007064">
    <property type="term" value="P:mitotic sister chromatid cohesion"/>
    <property type="evidence" value="ECO:0007669"/>
    <property type="project" value="TreeGrafter"/>
</dbReference>
<sequence length="166" mass="19102">MARDLVNLDNVYANNLGTLEKICKVVNPSIEFPASFFEELFPKDTKKDTYFAQMAYFSEIPVAGIKSKLYPKRKGDNYPKGVCIEIMATLENYEGHGINDKFLEYVADECKKHHQHLVYTHIPLTEEKTIQWYKDNGFESEGDALKDFIKTVDGPVDAVLLKKHYE</sequence>
<evidence type="ECO:0000259" key="3">
    <source>
        <dbReference type="Pfam" id="PF00583"/>
    </source>
</evidence>
<evidence type="ECO:0000256" key="2">
    <source>
        <dbReference type="ARBA" id="ARBA00023315"/>
    </source>
</evidence>
<proteinExistence type="predicted"/>
<keyword evidence="5" id="KW-1185">Reference proteome</keyword>
<dbReference type="InterPro" id="IPR000182">
    <property type="entry name" value="GNAT_dom"/>
</dbReference>
<dbReference type="EMBL" id="BTGD01000025">
    <property type="protein sequence ID" value="GMM58615.1"/>
    <property type="molecule type" value="Genomic_DNA"/>
</dbReference>
<accession>A0AAV5S418</accession>
<dbReference type="GO" id="GO:0016747">
    <property type="term" value="F:acyltransferase activity, transferring groups other than amino-acyl groups"/>
    <property type="evidence" value="ECO:0007669"/>
    <property type="project" value="InterPro"/>
</dbReference>
<reference evidence="4 5" key="1">
    <citation type="journal article" date="2023" name="Elife">
        <title>Identification of key yeast species and microbe-microbe interactions impacting larval growth of Drosophila in the wild.</title>
        <authorList>
            <person name="Mure A."/>
            <person name="Sugiura Y."/>
            <person name="Maeda R."/>
            <person name="Honda K."/>
            <person name="Sakurai N."/>
            <person name="Takahashi Y."/>
            <person name="Watada M."/>
            <person name="Katoh T."/>
            <person name="Gotoh A."/>
            <person name="Gotoh Y."/>
            <person name="Taniguchi I."/>
            <person name="Nakamura K."/>
            <person name="Hayashi T."/>
            <person name="Katayama T."/>
            <person name="Uemura T."/>
            <person name="Hattori Y."/>
        </authorList>
    </citation>
    <scope>NUCLEOTIDE SEQUENCE [LARGE SCALE GENOMIC DNA]</scope>
    <source>
        <strain evidence="4 5">KH-74</strain>
    </source>
</reference>
<dbReference type="Pfam" id="PF00583">
    <property type="entry name" value="Acetyltransf_1"/>
    <property type="match status" value="1"/>
</dbReference>